<evidence type="ECO:0000313" key="1">
    <source>
        <dbReference type="EMBL" id="GIY92439.1"/>
    </source>
</evidence>
<keyword evidence="2" id="KW-1185">Reference proteome</keyword>
<reference evidence="1 2" key="1">
    <citation type="submission" date="2021-06" db="EMBL/GenBank/DDBJ databases">
        <title>Caerostris extrusa draft genome.</title>
        <authorList>
            <person name="Kono N."/>
            <person name="Arakawa K."/>
        </authorList>
    </citation>
    <scope>NUCLEOTIDE SEQUENCE [LARGE SCALE GENOMIC DNA]</scope>
</reference>
<organism evidence="1 2">
    <name type="scientific">Caerostris extrusa</name>
    <name type="common">Bark spider</name>
    <name type="synonym">Caerostris bankana</name>
    <dbReference type="NCBI Taxonomy" id="172846"/>
    <lineage>
        <taxon>Eukaryota</taxon>
        <taxon>Metazoa</taxon>
        <taxon>Ecdysozoa</taxon>
        <taxon>Arthropoda</taxon>
        <taxon>Chelicerata</taxon>
        <taxon>Arachnida</taxon>
        <taxon>Araneae</taxon>
        <taxon>Araneomorphae</taxon>
        <taxon>Entelegynae</taxon>
        <taxon>Araneoidea</taxon>
        <taxon>Araneidae</taxon>
        <taxon>Caerostris</taxon>
    </lineage>
</organism>
<protein>
    <submittedName>
        <fullName evidence="1">Uncharacterized protein</fullName>
    </submittedName>
</protein>
<comment type="caution">
    <text evidence="1">The sequence shown here is derived from an EMBL/GenBank/DDBJ whole genome shotgun (WGS) entry which is preliminary data.</text>
</comment>
<evidence type="ECO:0000313" key="2">
    <source>
        <dbReference type="Proteomes" id="UP001054945"/>
    </source>
</evidence>
<gene>
    <name evidence="1" type="ORF">CEXT_221911</name>
</gene>
<accession>A0AAV4XCW5</accession>
<dbReference type="AlphaFoldDB" id="A0AAV4XCW5"/>
<sequence>MCPGWPRGYAISLQSPQRGFCQVVVQSLRHNMILTEQKRSQIPATKHKAFSLIGSSVSNCKDMWHVEFGKERKWNPTGSVKFDIFQNSSLVLRTDLRNQLLYIKLHNIPVIKGTCNQDFNSEGVVDGFYYKKMSFGGSLLLPILFLKFPAMFSINNRLRFTKADNRRECRKKIDKSRSICILRCAEGIRNKGFILDGRVVMASDFNPLNVAPVKSLCSLYAILWF</sequence>
<proteinExistence type="predicted"/>
<dbReference type="Proteomes" id="UP001054945">
    <property type="component" value="Unassembled WGS sequence"/>
</dbReference>
<name>A0AAV4XCW5_CAEEX</name>
<dbReference type="EMBL" id="BPLR01017536">
    <property type="protein sequence ID" value="GIY92439.1"/>
    <property type="molecule type" value="Genomic_DNA"/>
</dbReference>